<feature type="region of interest" description="Disordered" evidence="1">
    <location>
        <begin position="217"/>
        <end position="294"/>
    </location>
</feature>
<evidence type="ECO:0000256" key="1">
    <source>
        <dbReference type="SAM" id="MobiDB-lite"/>
    </source>
</evidence>
<feature type="compositionally biased region" description="Polar residues" evidence="1">
    <location>
        <begin position="33"/>
        <end position="44"/>
    </location>
</feature>
<dbReference type="Proteomes" id="UP000292957">
    <property type="component" value="Unassembled WGS sequence"/>
</dbReference>
<feature type="region of interest" description="Disordered" evidence="1">
    <location>
        <begin position="33"/>
        <end position="203"/>
    </location>
</feature>
<proteinExistence type="predicted"/>
<dbReference type="EMBL" id="ML143503">
    <property type="protein sequence ID" value="TBU23506.1"/>
    <property type="molecule type" value="Genomic_DNA"/>
</dbReference>
<reference evidence="2" key="1">
    <citation type="submission" date="2019-01" db="EMBL/GenBank/DDBJ databases">
        <title>Draft genome sequences of three monokaryotic isolates of the white-rot basidiomycete fungus Dichomitus squalens.</title>
        <authorList>
            <consortium name="DOE Joint Genome Institute"/>
            <person name="Lopez S.C."/>
            <person name="Andreopoulos B."/>
            <person name="Pangilinan J."/>
            <person name="Lipzen A."/>
            <person name="Riley R."/>
            <person name="Ahrendt S."/>
            <person name="Ng V."/>
            <person name="Barry K."/>
            <person name="Daum C."/>
            <person name="Grigoriev I.V."/>
            <person name="Hilden K.S."/>
            <person name="Makela M.R."/>
            <person name="de Vries R.P."/>
        </authorList>
    </citation>
    <scope>NUCLEOTIDE SEQUENCE [LARGE SCALE GENOMIC DNA]</scope>
    <source>
        <strain evidence="2">OM18370.1</strain>
    </source>
</reference>
<feature type="compositionally biased region" description="Basic residues" evidence="1">
    <location>
        <begin position="220"/>
        <end position="229"/>
    </location>
</feature>
<feature type="region of interest" description="Disordered" evidence="1">
    <location>
        <begin position="318"/>
        <end position="406"/>
    </location>
</feature>
<evidence type="ECO:0000313" key="2">
    <source>
        <dbReference type="EMBL" id="TBU23506.1"/>
    </source>
</evidence>
<feature type="compositionally biased region" description="Basic and acidic residues" evidence="1">
    <location>
        <begin position="45"/>
        <end position="57"/>
    </location>
</feature>
<feature type="compositionally biased region" description="Polar residues" evidence="1">
    <location>
        <begin position="249"/>
        <end position="259"/>
    </location>
</feature>
<feature type="compositionally biased region" description="Pro residues" evidence="1">
    <location>
        <begin position="329"/>
        <end position="340"/>
    </location>
</feature>
<gene>
    <name evidence="2" type="ORF">BD311DRAFT_768359</name>
</gene>
<organism evidence="2">
    <name type="scientific">Dichomitus squalens</name>
    <dbReference type="NCBI Taxonomy" id="114155"/>
    <lineage>
        <taxon>Eukaryota</taxon>
        <taxon>Fungi</taxon>
        <taxon>Dikarya</taxon>
        <taxon>Basidiomycota</taxon>
        <taxon>Agaricomycotina</taxon>
        <taxon>Agaricomycetes</taxon>
        <taxon>Polyporales</taxon>
        <taxon>Polyporaceae</taxon>
        <taxon>Dichomitus</taxon>
    </lineage>
</organism>
<feature type="compositionally biased region" description="Basic residues" evidence="1">
    <location>
        <begin position="369"/>
        <end position="382"/>
    </location>
</feature>
<feature type="compositionally biased region" description="Acidic residues" evidence="1">
    <location>
        <begin position="395"/>
        <end position="406"/>
    </location>
</feature>
<protein>
    <submittedName>
        <fullName evidence="2">Uncharacterized protein</fullName>
    </submittedName>
</protein>
<accession>A0A4Q9MCH7</accession>
<feature type="compositionally biased region" description="Polar residues" evidence="1">
    <location>
        <begin position="148"/>
        <end position="161"/>
    </location>
</feature>
<dbReference type="OrthoDB" id="3438340at2759"/>
<name>A0A4Q9MCH7_9APHY</name>
<dbReference type="AlphaFoldDB" id="A0A4Q9MCH7"/>
<sequence length="406" mass="43070">MDGDDEDMDLETAQAQIDMSMAFVNDLVSGWMKNSNAKLPTSTSRVDEEKELEEYMRRPPRLGVGAPVPGSSDIRSRETAKLRNKLVTNGKKRAREDEEASSTPGPSAMVISDDEEESRARAITKKARIDPFAPKQKEKKKGKADQLAAQSTTSPSKTASLPSKPRTVEPATPVPLATSPPTKTAVSPPKANPAEHANKYSDIEEIAEPTGVVAAALSKSAKRKKRKKDKSASTAGGEPDTSPKASAGPSHTPSQSKDTTAPAPPRGPAIPTGEKREVIVIKDTPPPDAPPSSFLASALAKAKSFLKAVSGDGSLAATPVASLQTSPTRPQPPKPVPQPSPQQLDPFGHPLLNLSGPPPDVGDEEAGASKKKRKKRKKKRKHAMTDAVAHKEVIDVDADDGEEDET</sequence>